<dbReference type="PROSITE" id="PS50052">
    <property type="entry name" value="GUANYLATE_KINASE_2"/>
    <property type="match status" value="1"/>
</dbReference>
<evidence type="ECO:0000256" key="10">
    <source>
        <dbReference type="ARBA" id="ARBA00022840"/>
    </source>
</evidence>
<comment type="caution">
    <text evidence="15">The sequence shown here is derived from an EMBL/GenBank/DDBJ whole genome shotgun (WGS) entry which is preliminary data.</text>
</comment>
<evidence type="ECO:0000256" key="6">
    <source>
        <dbReference type="ARBA" id="ARBA00022490"/>
    </source>
</evidence>
<evidence type="ECO:0000256" key="9">
    <source>
        <dbReference type="ARBA" id="ARBA00022777"/>
    </source>
</evidence>
<dbReference type="Gene3D" id="3.40.50.300">
    <property type="entry name" value="P-loop containing nucleotide triphosphate hydrolases"/>
    <property type="match status" value="1"/>
</dbReference>
<dbReference type="InterPro" id="IPR017665">
    <property type="entry name" value="Guanylate_kinase"/>
</dbReference>
<dbReference type="InterPro" id="IPR027417">
    <property type="entry name" value="P-loop_NTPase"/>
</dbReference>
<dbReference type="SUPFAM" id="SSF52540">
    <property type="entry name" value="P-loop containing nucleoside triphosphate hydrolases"/>
    <property type="match status" value="1"/>
</dbReference>
<evidence type="ECO:0000256" key="8">
    <source>
        <dbReference type="ARBA" id="ARBA00022741"/>
    </source>
</evidence>
<evidence type="ECO:0000256" key="13">
    <source>
        <dbReference type="HAMAP-Rule" id="MF_00328"/>
    </source>
</evidence>
<dbReference type="InterPro" id="IPR008145">
    <property type="entry name" value="GK/Ca_channel_bsu"/>
</dbReference>
<dbReference type="InterPro" id="IPR008144">
    <property type="entry name" value="Guanylate_kin-like_dom"/>
</dbReference>
<dbReference type="PANTHER" id="PTHR23117:SF13">
    <property type="entry name" value="GUANYLATE KINASE"/>
    <property type="match status" value="1"/>
</dbReference>
<evidence type="ECO:0000256" key="3">
    <source>
        <dbReference type="ARBA" id="ARBA00005790"/>
    </source>
</evidence>
<keyword evidence="6 13" id="KW-0963">Cytoplasm</keyword>
<dbReference type="GO" id="GO:0005829">
    <property type="term" value="C:cytosol"/>
    <property type="evidence" value="ECO:0007669"/>
    <property type="project" value="TreeGrafter"/>
</dbReference>
<evidence type="ECO:0000256" key="12">
    <source>
        <dbReference type="ARBA" id="ARBA00048594"/>
    </source>
</evidence>
<evidence type="ECO:0000259" key="14">
    <source>
        <dbReference type="PROSITE" id="PS50052"/>
    </source>
</evidence>
<dbReference type="NCBIfam" id="TIGR03263">
    <property type="entry name" value="guanyl_kin"/>
    <property type="match status" value="1"/>
</dbReference>
<evidence type="ECO:0000256" key="4">
    <source>
        <dbReference type="ARBA" id="ARBA00012961"/>
    </source>
</evidence>
<dbReference type="AlphaFoldDB" id="A0A0A2BYZ7"/>
<feature type="domain" description="Guanylate kinase-like" evidence="14">
    <location>
        <begin position="5"/>
        <end position="183"/>
    </location>
</feature>
<dbReference type="SMART" id="SM00072">
    <property type="entry name" value="GuKc"/>
    <property type="match status" value="1"/>
</dbReference>
<reference evidence="16" key="1">
    <citation type="journal article" date="2014" name="Sci. Data">
        <title>Genomes of diverse isolates of the marine cyanobacterium Prochlorococcus.</title>
        <authorList>
            <person name="Biller S."/>
            <person name="Berube P."/>
            <person name="Thompson J."/>
            <person name="Kelly L."/>
            <person name="Roggensack S."/>
            <person name="Awad L."/>
            <person name="Roache-Johnson K."/>
            <person name="Ding H."/>
            <person name="Giovannoni S.J."/>
            <person name="Moore L.R."/>
            <person name="Chisholm S.W."/>
        </authorList>
    </citation>
    <scope>NUCLEOTIDE SEQUENCE [LARGE SCALE GENOMIC DNA]</scope>
    <source>
        <strain evidence="16">PAC1</strain>
    </source>
</reference>
<comment type="subcellular location">
    <subcellularLocation>
        <location evidence="2 13">Cytoplasm</location>
    </subcellularLocation>
</comment>
<keyword evidence="10 13" id="KW-0067">ATP-binding</keyword>
<comment type="similarity">
    <text evidence="3 13">Belongs to the guanylate kinase family.</text>
</comment>
<dbReference type="PROSITE" id="PS00856">
    <property type="entry name" value="GUANYLATE_KINASE_1"/>
    <property type="match status" value="1"/>
</dbReference>
<dbReference type="CDD" id="cd00071">
    <property type="entry name" value="GMPK"/>
    <property type="match status" value="1"/>
</dbReference>
<keyword evidence="9 13" id="KW-0418">Kinase</keyword>
<dbReference type="Proteomes" id="UP000030392">
    <property type="component" value="Unassembled WGS sequence"/>
</dbReference>
<dbReference type="Pfam" id="PF00625">
    <property type="entry name" value="Guanylate_kin"/>
    <property type="match status" value="1"/>
</dbReference>
<protein>
    <recommendedName>
        <fullName evidence="5 13">Guanylate kinase</fullName>
        <ecNumber evidence="4 13">2.7.4.8</ecNumber>
    </recommendedName>
    <alternativeName>
        <fullName evidence="11 13">GMP kinase</fullName>
    </alternativeName>
</protein>
<keyword evidence="8 13" id="KW-0547">Nucleotide-binding</keyword>
<evidence type="ECO:0000313" key="16">
    <source>
        <dbReference type="Proteomes" id="UP000030392"/>
    </source>
</evidence>
<comment type="catalytic activity">
    <reaction evidence="12 13">
        <text>GMP + ATP = GDP + ADP</text>
        <dbReference type="Rhea" id="RHEA:20780"/>
        <dbReference type="ChEBI" id="CHEBI:30616"/>
        <dbReference type="ChEBI" id="CHEBI:58115"/>
        <dbReference type="ChEBI" id="CHEBI:58189"/>
        <dbReference type="ChEBI" id="CHEBI:456216"/>
        <dbReference type="EC" id="2.7.4.8"/>
    </reaction>
</comment>
<name>A0A0A2BYZ7_PROMR</name>
<dbReference type="EMBL" id="JNAX01000015">
    <property type="protein sequence ID" value="KGG19303.1"/>
    <property type="molecule type" value="Genomic_DNA"/>
</dbReference>
<evidence type="ECO:0000256" key="1">
    <source>
        <dbReference type="ARBA" id="ARBA00003531"/>
    </source>
</evidence>
<sequence>MSSLGNLTVLTGPSGVGKGTIVRKILESHSDVWLSISATTRQPRSGEIEGEHYFFLEKKKFQEIIDKDGFLEWASFSNNFYGTPKKIVKEKIEKGTNVLLEIELEGARQIRKSFPEAFQIFLAPPNLYELEKRIRGRGTETEESIRDRLSIAENELIAQKEFDAVVINEDIEKAFKEIEGFMRLKL</sequence>
<dbReference type="RefSeq" id="WP_036906860.1">
    <property type="nucleotide sequence ID" value="NZ_CP138967.1"/>
</dbReference>
<dbReference type="InterPro" id="IPR020590">
    <property type="entry name" value="Guanylate_kinase_CS"/>
</dbReference>
<dbReference type="FunFam" id="3.30.63.10:FF:000005">
    <property type="entry name" value="Guanylate kinase"/>
    <property type="match status" value="1"/>
</dbReference>
<evidence type="ECO:0000256" key="7">
    <source>
        <dbReference type="ARBA" id="ARBA00022679"/>
    </source>
</evidence>
<keyword evidence="7 13" id="KW-0808">Transferase</keyword>
<comment type="function">
    <text evidence="1 13">Essential for recycling GMP and indirectly, cGMP.</text>
</comment>
<dbReference type="GO" id="GO:0004385">
    <property type="term" value="F:GMP kinase activity"/>
    <property type="evidence" value="ECO:0007669"/>
    <property type="project" value="UniProtKB-UniRule"/>
</dbReference>
<gene>
    <name evidence="13" type="primary">gmk</name>
    <name evidence="15" type="ORF">EV03_1685</name>
</gene>
<proteinExistence type="inferred from homology"/>
<evidence type="ECO:0000256" key="5">
    <source>
        <dbReference type="ARBA" id="ARBA00016296"/>
    </source>
</evidence>
<evidence type="ECO:0000256" key="2">
    <source>
        <dbReference type="ARBA" id="ARBA00004496"/>
    </source>
</evidence>
<organism evidence="15 16">
    <name type="scientific">Prochlorococcus marinus str. PAC1</name>
    <dbReference type="NCBI Taxonomy" id="59924"/>
    <lineage>
        <taxon>Bacteria</taxon>
        <taxon>Bacillati</taxon>
        <taxon>Cyanobacteriota</taxon>
        <taxon>Cyanophyceae</taxon>
        <taxon>Synechococcales</taxon>
        <taxon>Prochlorococcaceae</taxon>
        <taxon>Prochlorococcus</taxon>
    </lineage>
</organism>
<dbReference type="Gene3D" id="3.30.63.10">
    <property type="entry name" value="Guanylate Kinase phosphate binding domain"/>
    <property type="match status" value="1"/>
</dbReference>
<dbReference type="PANTHER" id="PTHR23117">
    <property type="entry name" value="GUANYLATE KINASE-RELATED"/>
    <property type="match status" value="1"/>
</dbReference>
<dbReference type="EC" id="2.7.4.8" evidence="4 13"/>
<evidence type="ECO:0000313" key="15">
    <source>
        <dbReference type="EMBL" id="KGG19303.1"/>
    </source>
</evidence>
<dbReference type="HAMAP" id="MF_00328">
    <property type="entry name" value="Guanylate_kinase"/>
    <property type="match status" value="1"/>
</dbReference>
<feature type="binding site" evidence="13">
    <location>
        <begin position="12"/>
        <end position="19"/>
    </location>
    <ligand>
        <name>ATP</name>
        <dbReference type="ChEBI" id="CHEBI:30616"/>
    </ligand>
</feature>
<evidence type="ECO:0000256" key="11">
    <source>
        <dbReference type="ARBA" id="ARBA00030128"/>
    </source>
</evidence>
<accession>A0A0A2BYZ7</accession>
<dbReference type="GO" id="GO:0005524">
    <property type="term" value="F:ATP binding"/>
    <property type="evidence" value="ECO:0007669"/>
    <property type="project" value="UniProtKB-UniRule"/>
</dbReference>